<dbReference type="InterPro" id="IPR036179">
    <property type="entry name" value="Ig-like_dom_sf"/>
</dbReference>
<evidence type="ECO:0000313" key="7">
    <source>
        <dbReference type="Proteomes" id="UP000194236"/>
    </source>
</evidence>
<dbReference type="SMART" id="SM00409">
    <property type="entry name" value="IG"/>
    <property type="match status" value="4"/>
</dbReference>
<keyword evidence="2" id="KW-1015">Disulfide bond</keyword>
<dbReference type="InterPro" id="IPR003598">
    <property type="entry name" value="Ig_sub2"/>
</dbReference>
<dbReference type="InterPro" id="IPR003599">
    <property type="entry name" value="Ig_sub"/>
</dbReference>
<sequence length="570" mass="64902">DDFQQRQGAKPTLTEKPLLKKVGTGQVQFEIRLVADPEPQIEWYHQDNPIIKSGQFESKQFRCQILTDRHNHLVSLTFLKPQPSDAGQYRFVARNHFGVVETYFDLPFGSDGRPIVSMAVAPRFPKKPTIRQKGNVLILECVLEANPYPEITWYHGTKVISDDSRHKTTRTESGENMYALALEIINPTLEDGGTYRCNAINDKGESNANIALNFQSNYPFFRVRVDNISNHSIHSSIAGDDEDKDGPTFIGKPRIIPKDSSITMECRCLVKNDAGEITANLALNIEGAPEDDSIYPKFVDKPRIISEKDGSLIIMECRVKARPKPDITWFQDGVPVKQNARIKQTMVKEKEDDTYLIRMEINDADMEDSGMYKCNVKNSAGQSVANMSLSIEIIPVISQRPRIIRREQQQKIVIECAVKSANKPQITWIRESLTVRQDSRHQIIVREERKGEYVIALEIDEPTEKDNGAYKMKAKNEKGEVVTEDIIVRVDDQKKKKDNEEEEEEREKRASKKAKKQVSEPRVIRGLRSEVSNHLTTQHSRFHISILIHTESASRRIIGNVLRIRIGGGC</sequence>
<gene>
    <name evidence="6" type="ORF">BLA29_003527</name>
</gene>
<dbReference type="InterPro" id="IPR007110">
    <property type="entry name" value="Ig-like_dom"/>
</dbReference>
<dbReference type="PANTHER" id="PTHR45080:SF8">
    <property type="entry name" value="IG-LIKE DOMAIN-CONTAINING PROTEIN"/>
    <property type="match status" value="1"/>
</dbReference>
<feature type="domain" description="Ig-like" evidence="5">
    <location>
        <begin position="296"/>
        <end position="390"/>
    </location>
</feature>
<name>A0A1Y3BN98_EURMA</name>
<dbReference type="AlphaFoldDB" id="A0A1Y3BN98"/>
<accession>A0A1Y3BN98</accession>
<dbReference type="PROSITE" id="PS50835">
    <property type="entry name" value="IG_LIKE"/>
    <property type="match status" value="3"/>
</dbReference>
<feature type="non-terminal residue" evidence="6">
    <location>
        <position position="570"/>
    </location>
</feature>
<keyword evidence="1" id="KW-0732">Signal</keyword>
<keyword evidence="3" id="KW-0393">Immunoglobulin domain</keyword>
<feature type="region of interest" description="Disordered" evidence="4">
    <location>
        <begin position="492"/>
        <end position="521"/>
    </location>
</feature>
<evidence type="ECO:0000256" key="1">
    <source>
        <dbReference type="ARBA" id="ARBA00022729"/>
    </source>
</evidence>
<dbReference type="Proteomes" id="UP000194236">
    <property type="component" value="Unassembled WGS sequence"/>
</dbReference>
<evidence type="ECO:0000256" key="2">
    <source>
        <dbReference type="ARBA" id="ARBA00023157"/>
    </source>
</evidence>
<dbReference type="PANTHER" id="PTHR45080">
    <property type="entry name" value="CONTACTIN 5"/>
    <property type="match status" value="1"/>
</dbReference>
<dbReference type="InterPro" id="IPR013098">
    <property type="entry name" value="Ig_I-set"/>
</dbReference>
<feature type="domain" description="Ig-like" evidence="5">
    <location>
        <begin position="114"/>
        <end position="213"/>
    </location>
</feature>
<feature type="non-terminal residue" evidence="6">
    <location>
        <position position="1"/>
    </location>
</feature>
<keyword evidence="7" id="KW-1185">Reference proteome</keyword>
<proteinExistence type="predicted"/>
<feature type="domain" description="Ig-like" evidence="5">
    <location>
        <begin position="395"/>
        <end position="483"/>
    </location>
</feature>
<reference evidence="6 7" key="1">
    <citation type="submission" date="2017-03" db="EMBL/GenBank/DDBJ databases">
        <title>Genome Survey of Euroglyphus maynei.</title>
        <authorList>
            <person name="Arlian L.G."/>
            <person name="Morgan M.S."/>
            <person name="Rider S.D."/>
        </authorList>
    </citation>
    <scope>NUCLEOTIDE SEQUENCE [LARGE SCALE GENOMIC DNA]</scope>
    <source>
        <strain evidence="6">Arlian Lab</strain>
        <tissue evidence="6">Whole body</tissue>
    </source>
</reference>
<protein>
    <recommendedName>
        <fullName evidence="5">Ig-like domain-containing protein</fullName>
    </recommendedName>
</protein>
<dbReference type="Gene3D" id="2.60.40.10">
    <property type="entry name" value="Immunoglobulins"/>
    <property type="match status" value="4"/>
</dbReference>
<evidence type="ECO:0000256" key="4">
    <source>
        <dbReference type="SAM" id="MobiDB-lite"/>
    </source>
</evidence>
<comment type="caution">
    <text evidence="6">The sequence shown here is derived from an EMBL/GenBank/DDBJ whole genome shotgun (WGS) entry which is preliminary data.</text>
</comment>
<evidence type="ECO:0000313" key="6">
    <source>
        <dbReference type="EMBL" id="OTF81567.1"/>
    </source>
</evidence>
<dbReference type="EMBL" id="MUJZ01012884">
    <property type="protein sequence ID" value="OTF81567.1"/>
    <property type="molecule type" value="Genomic_DNA"/>
</dbReference>
<dbReference type="OrthoDB" id="504170at2759"/>
<organism evidence="6 7">
    <name type="scientific">Euroglyphus maynei</name>
    <name type="common">Mayne's house dust mite</name>
    <dbReference type="NCBI Taxonomy" id="6958"/>
    <lineage>
        <taxon>Eukaryota</taxon>
        <taxon>Metazoa</taxon>
        <taxon>Ecdysozoa</taxon>
        <taxon>Arthropoda</taxon>
        <taxon>Chelicerata</taxon>
        <taxon>Arachnida</taxon>
        <taxon>Acari</taxon>
        <taxon>Acariformes</taxon>
        <taxon>Sarcoptiformes</taxon>
        <taxon>Astigmata</taxon>
        <taxon>Psoroptidia</taxon>
        <taxon>Analgoidea</taxon>
        <taxon>Pyroglyphidae</taxon>
        <taxon>Pyroglyphinae</taxon>
        <taxon>Euroglyphus</taxon>
    </lineage>
</organism>
<dbReference type="GO" id="GO:0005886">
    <property type="term" value="C:plasma membrane"/>
    <property type="evidence" value="ECO:0007669"/>
    <property type="project" value="TreeGrafter"/>
</dbReference>
<dbReference type="InterPro" id="IPR050958">
    <property type="entry name" value="Cell_Adh-Cytoskel_Orgn"/>
</dbReference>
<dbReference type="GO" id="GO:0007156">
    <property type="term" value="P:homophilic cell adhesion via plasma membrane adhesion molecules"/>
    <property type="evidence" value="ECO:0007669"/>
    <property type="project" value="TreeGrafter"/>
</dbReference>
<evidence type="ECO:0000259" key="5">
    <source>
        <dbReference type="PROSITE" id="PS50835"/>
    </source>
</evidence>
<dbReference type="SUPFAM" id="SSF48726">
    <property type="entry name" value="Immunoglobulin"/>
    <property type="match status" value="4"/>
</dbReference>
<dbReference type="FunFam" id="2.60.40.10:FF:000097">
    <property type="entry name" value="Bent, isoform F"/>
    <property type="match status" value="3"/>
</dbReference>
<evidence type="ECO:0000256" key="3">
    <source>
        <dbReference type="ARBA" id="ARBA00023319"/>
    </source>
</evidence>
<dbReference type="Pfam" id="PF07679">
    <property type="entry name" value="I-set"/>
    <property type="match status" value="4"/>
</dbReference>
<dbReference type="SMART" id="SM00408">
    <property type="entry name" value="IGc2"/>
    <property type="match status" value="4"/>
</dbReference>
<dbReference type="InterPro" id="IPR013783">
    <property type="entry name" value="Ig-like_fold"/>
</dbReference>